<proteinExistence type="predicted"/>
<dbReference type="Proteomes" id="UP000789702">
    <property type="component" value="Unassembled WGS sequence"/>
</dbReference>
<comment type="caution">
    <text evidence="1">The sequence shown here is derived from an EMBL/GenBank/DDBJ whole genome shotgun (WGS) entry which is preliminary data.</text>
</comment>
<reference evidence="1" key="1">
    <citation type="submission" date="2021-06" db="EMBL/GenBank/DDBJ databases">
        <authorList>
            <person name="Kallberg Y."/>
            <person name="Tangrot J."/>
            <person name="Rosling A."/>
        </authorList>
    </citation>
    <scope>NUCLEOTIDE SEQUENCE</scope>
    <source>
        <strain evidence="1">IL203A</strain>
    </source>
</reference>
<organism evidence="1 2">
    <name type="scientific">Dentiscutata heterogama</name>
    <dbReference type="NCBI Taxonomy" id="1316150"/>
    <lineage>
        <taxon>Eukaryota</taxon>
        <taxon>Fungi</taxon>
        <taxon>Fungi incertae sedis</taxon>
        <taxon>Mucoromycota</taxon>
        <taxon>Glomeromycotina</taxon>
        <taxon>Glomeromycetes</taxon>
        <taxon>Diversisporales</taxon>
        <taxon>Gigasporaceae</taxon>
        <taxon>Dentiscutata</taxon>
    </lineage>
</organism>
<gene>
    <name evidence="1" type="ORF">DHETER_LOCUS13526</name>
</gene>
<keyword evidence="2" id="KW-1185">Reference proteome</keyword>
<accession>A0ACA9Q0C5</accession>
<dbReference type="EMBL" id="CAJVPU010037390">
    <property type="protein sequence ID" value="CAG8732398.1"/>
    <property type="molecule type" value="Genomic_DNA"/>
</dbReference>
<sequence>KNGKLRFCVDFRKLNNVTKKDTYPLSRIDDMLNNLGNAQWFISLDLTSGYWQVKVKEEDKEKTAFITKYGLYKFNAMPFGLCNAPSTF</sequence>
<evidence type="ECO:0000313" key="2">
    <source>
        <dbReference type="Proteomes" id="UP000789702"/>
    </source>
</evidence>
<evidence type="ECO:0000313" key="1">
    <source>
        <dbReference type="EMBL" id="CAG8732398.1"/>
    </source>
</evidence>
<feature type="non-terminal residue" evidence="1">
    <location>
        <position position="1"/>
    </location>
</feature>
<name>A0ACA9Q0C5_9GLOM</name>
<protein>
    <submittedName>
        <fullName evidence="1">15956_t:CDS:1</fullName>
    </submittedName>
</protein>